<feature type="transmembrane region" description="Helical" evidence="1">
    <location>
        <begin position="332"/>
        <end position="355"/>
    </location>
</feature>
<sequence length="363" mass="40333">MSKESESNAPAPQRLMSLDALRGFDMFLIIGGGSLIQDFTRKTQWEWDNVIGQHMQHVAWEGIQALDIVFPLFMFLAGVAIPYAIVSKLEKGEARRSLLWKVLKRVVILILLGLVYNGALSFNFESLRAASVLGQIGVAYGIAALICLYSRRWTTPVYWAAGIMLGYAALQLWLPVPGAGAGVLTQAGSVNSYIDQHFLPGRLLGGNYDPEGLLCMLSASAIVLLGYMAGVILRSRDYSEVRKCSVLAGVGIGLIVLGMLIGPHYPPIKKIWTTSFNLYAGGISMLLLAGFYLIIDVLKYQKWAFFFVVIGMNSITIYLAHRFVNFQYFSGLVFGGNASLATIILLEWLFLWFLYKKRFFLRV</sequence>
<keyword evidence="3" id="KW-0808">Transferase</keyword>
<dbReference type="PANTHER" id="PTHR31061:SF24">
    <property type="entry name" value="LD22376P"/>
    <property type="match status" value="1"/>
</dbReference>
<organism evidence="3 4">
    <name type="scientific">Rubritalea tangerina</name>
    <dbReference type="NCBI Taxonomy" id="430798"/>
    <lineage>
        <taxon>Bacteria</taxon>
        <taxon>Pseudomonadati</taxon>
        <taxon>Verrucomicrobiota</taxon>
        <taxon>Verrucomicrobiia</taxon>
        <taxon>Verrucomicrobiales</taxon>
        <taxon>Rubritaleaceae</taxon>
        <taxon>Rubritalea</taxon>
    </lineage>
</organism>
<name>A0ABW4ZE39_9BACT</name>
<keyword evidence="1" id="KW-0472">Membrane</keyword>
<accession>A0ABW4ZE39</accession>
<comment type="caution">
    <text evidence="3">The sequence shown here is derived from an EMBL/GenBank/DDBJ whole genome shotgun (WGS) entry which is preliminary data.</text>
</comment>
<dbReference type="EMBL" id="JBHUJB010000075">
    <property type="protein sequence ID" value="MFD2160278.1"/>
    <property type="molecule type" value="Genomic_DNA"/>
</dbReference>
<feature type="transmembrane region" description="Helical" evidence="1">
    <location>
        <begin position="211"/>
        <end position="233"/>
    </location>
</feature>
<evidence type="ECO:0000256" key="1">
    <source>
        <dbReference type="SAM" id="Phobius"/>
    </source>
</evidence>
<dbReference type="RefSeq" id="WP_377087440.1">
    <property type="nucleotide sequence ID" value="NZ_JBHSJL010000014.1"/>
</dbReference>
<dbReference type="Pfam" id="PF16401">
    <property type="entry name" value="DUF5009"/>
    <property type="match status" value="1"/>
</dbReference>
<dbReference type="GO" id="GO:0016746">
    <property type="term" value="F:acyltransferase activity"/>
    <property type="evidence" value="ECO:0007669"/>
    <property type="project" value="UniProtKB-KW"/>
</dbReference>
<protein>
    <submittedName>
        <fullName evidence="3">Acyltransferase family protein</fullName>
    </submittedName>
</protein>
<feature type="transmembrane region" description="Helical" evidence="1">
    <location>
        <begin position="68"/>
        <end position="86"/>
    </location>
</feature>
<feature type="transmembrane region" description="Helical" evidence="1">
    <location>
        <begin position="276"/>
        <end position="295"/>
    </location>
</feature>
<evidence type="ECO:0000313" key="3">
    <source>
        <dbReference type="EMBL" id="MFD2160278.1"/>
    </source>
</evidence>
<evidence type="ECO:0000259" key="2">
    <source>
        <dbReference type="Pfam" id="PF16401"/>
    </source>
</evidence>
<feature type="transmembrane region" description="Helical" evidence="1">
    <location>
        <begin position="130"/>
        <end position="149"/>
    </location>
</feature>
<reference evidence="4" key="1">
    <citation type="journal article" date="2019" name="Int. J. Syst. Evol. Microbiol.">
        <title>The Global Catalogue of Microorganisms (GCM) 10K type strain sequencing project: providing services to taxonomists for standard genome sequencing and annotation.</title>
        <authorList>
            <consortium name="The Broad Institute Genomics Platform"/>
            <consortium name="The Broad Institute Genome Sequencing Center for Infectious Disease"/>
            <person name="Wu L."/>
            <person name="Ma J."/>
        </authorList>
    </citation>
    <scope>NUCLEOTIDE SEQUENCE [LARGE SCALE GENOMIC DNA]</scope>
    <source>
        <strain evidence="4">CCUG 57942</strain>
    </source>
</reference>
<dbReference type="PANTHER" id="PTHR31061">
    <property type="entry name" value="LD22376P"/>
    <property type="match status" value="1"/>
</dbReference>
<dbReference type="InterPro" id="IPR032176">
    <property type="entry name" value="DUF5009"/>
</dbReference>
<feature type="transmembrane region" description="Helical" evidence="1">
    <location>
        <begin position="302"/>
        <end position="320"/>
    </location>
</feature>
<keyword evidence="1" id="KW-0812">Transmembrane</keyword>
<feature type="transmembrane region" description="Helical" evidence="1">
    <location>
        <begin position="245"/>
        <end position="264"/>
    </location>
</feature>
<keyword evidence="4" id="KW-1185">Reference proteome</keyword>
<evidence type="ECO:0000313" key="4">
    <source>
        <dbReference type="Proteomes" id="UP001597389"/>
    </source>
</evidence>
<feature type="transmembrane region" description="Helical" evidence="1">
    <location>
        <begin position="106"/>
        <end position="124"/>
    </location>
</feature>
<keyword evidence="1" id="KW-1133">Transmembrane helix</keyword>
<feature type="transmembrane region" description="Helical" evidence="1">
    <location>
        <begin position="156"/>
        <end position="174"/>
    </location>
</feature>
<feature type="domain" description="DUF5009" evidence="2">
    <location>
        <begin position="16"/>
        <end position="123"/>
    </location>
</feature>
<keyword evidence="3" id="KW-0012">Acyltransferase</keyword>
<gene>
    <name evidence="3" type="ORF">ACFSW8_15350</name>
</gene>
<dbReference type="Proteomes" id="UP001597389">
    <property type="component" value="Unassembled WGS sequence"/>
</dbReference>
<proteinExistence type="predicted"/>